<accession>A0A918VAU1</accession>
<dbReference type="GO" id="GO:0004222">
    <property type="term" value="F:metalloendopeptidase activity"/>
    <property type="evidence" value="ECO:0007669"/>
    <property type="project" value="TreeGrafter"/>
</dbReference>
<gene>
    <name evidence="8" type="ORF">GCM10011617_00580</name>
</gene>
<dbReference type="PANTHER" id="PTHR21666">
    <property type="entry name" value="PEPTIDASE-RELATED"/>
    <property type="match status" value="1"/>
</dbReference>
<name>A0A918VAU1_9SPHN</name>
<dbReference type="GO" id="GO:0006508">
    <property type="term" value="P:proteolysis"/>
    <property type="evidence" value="ECO:0007669"/>
    <property type="project" value="UniProtKB-KW"/>
</dbReference>
<dbReference type="AlphaFoldDB" id="A0A918VAU1"/>
<feature type="domain" description="M23ase beta-sheet core" evidence="7">
    <location>
        <begin position="380"/>
        <end position="475"/>
    </location>
</feature>
<evidence type="ECO:0000256" key="2">
    <source>
        <dbReference type="ARBA" id="ARBA00022670"/>
    </source>
</evidence>
<dbReference type="SUPFAM" id="SSF51261">
    <property type="entry name" value="Duplicated hybrid motif"/>
    <property type="match status" value="1"/>
</dbReference>
<dbReference type="PANTHER" id="PTHR21666:SF288">
    <property type="entry name" value="CELL DIVISION PROTEIN YTFB"/>
    <property type="match status" value="1"/>
</dbReference>
<dbReference type="InterPro" id="IPR050570">
    <property type="entry name" value="Cell_wall_metabolism_enzyme"/>
</dbReference>
<dbReference type="EMBL" id="BMZD01000001">
    <property type="protein sequence ID" value="GGZ86019.1"/>
    <property type="molecule type" value="Genomic_DNA"/>
</dbReference>
<evidence type="ECO:0000256" key="3">
    <source>
        <dbReference type="ARBA" id="ARBA00022723"/>
    </source>
</evidence>
<evidence type="ECO:0000313" key="9">
    <source>
        <dbReference type="Proteomes" id="UP000634139"/>
    </source>
</evidence>
<dbReference type="RefSeq" id="WP_189538433.1">
    <property type="nucleotide sequence ID" value="NZ_BMZD01000001.1"/>
</dbReference>
<keyword evidence="4" id="KW-0378">Hydrolase</keyword>
<comment type="cofactor">
    <cofactor evidence="1">
        <name>Zn(2+)</name>
        <dbReference type="ChEBI" id="CHEBI:29105"/>
    </cofactor>
</comment>
<keyword evidence="9" id="KW-1185">Reference proteome</keyword>
<evidence type="ECO:0000256" key="1">
    <source>
        <dbReference type="ARBA" id="ARBA00001947"/>
    </source>
</evidence>
<dbReference type="Gene3D" id="2.70.70.10">
    <property type="entry name" value="Glucose Permease (Domain IIA)"/>
    <property type="match status" value="1"/>
</dbReference>
<reference evidence="8" key="2">
    <citation type="submission" date="2020-09" db="EMBL/GenBank/DDBJ databases">
        <authorList>
            <person name="Sun Q."/>
            <person name="Kim S."/>
        </authorList>
    </citation>
    <scope>NUCLEOTIDE SEQUENCE</scope>
    <source>
        <strain evidence="8">KCTC 32422</strain>
    </source>
</reference>
<dbReference type="CDD" id="cd12797">
    <property type="entry name" value="M23_peptidase"/>
    <property type="match status" value="1"/>
</dbReference>
<evidence type="ECO:0000256" key="5">
    <source>
        <dbReference type="ARBA" id="ARBA00022833"/>
    </source>
</evidence>
<dbReference type="InterPro" id="IPR011055">
    <property type="entry name" value="Dup_hybrid_motif"/>
</dbReference>
<dbReference type="Proteomes" id="UP000634139">
    <property type="component" value="Unassembled WGS sequence"/>
</dbReference>
<dbReference type="FunFam" id="2.70.70.10:FF:000006">
    <property type="entry name" value="M23 family peptidase"/>
    <property type="match status" value="1"/>
</dbReference>
<keyword evidence="5" id="KW-0862">Zinc</keyword>
<sequence>MVQLPGAGFLFKPRELPEPGSGGAVALAAALTHAQIASLPAAPLIEQLERRRTALLSTIATYDWAPDLAEDIGSQRWFRGLGTMLGLTLAALAFWPDFSAQAAPPAMPVDAAARDEFRSQMIQPLALGGDSGHRMGPTAAVVPLAAAPERALVQLTATLVQGDSFARMLQRAGVGAADAERVAQLVGQTVQPGQIAPGTQVDITLGRRGDGAAARPLERLSFRARFDLELAIARNGGALVVTPRPIHVDTTPLRIRGTVGGSLYRSARAAGAPIEAIQQYLHAVDQHLSLDTAIEPGDTFDLVVDYKRSASGEAQVGELLYAGIERAGRPKAQLLRWGSEGQFFEASGMGAQRTGLLMPVVGRVTSNFGARRHPILGYTRMHAGVDFAAPTGTPIYAVGDAVVSYSGWRGGNGNYVRLEHGGGFGTGYSHMSRIAVASGMRVRAGQVIGYVGSTGLSTGPHLHYELYRNGQKVNPLSVRFTVSTQVDAKELAAFKARLASLKSVQPGAALVSLAPRQAAVAGPEREIARLD</sequence>
<comment type="caution">
    <text evidence="8">The sequence shown here is derived from an EMBL/GenBank/DDBJ whole genome shotgun (WGS) entry which is preliminary data.</text>
</comment>
<evidence type="ECO:0000313" key="8">
    <source>
        <dbReference type="EMBL" id="GGZ86019.1"/>
    </source>
</evidence>
<evidence type="ECO:0000256" key="6">
    <source>
        <dbReference type="ARBA" id="ARBA00023049"/>
    </source>
</evidence>
<protein>
    <recommendedName>
        <fullName evidence="7">M23ase beta-sheet core domain-containing protein</fullName>
    </recommendedName>
</protein>
<dbReference type="InterPro" id="IPR016047">
    <property type="entry name" value="M23ase_b-sheet_dom"/>
</dbReference>
<dbReference type="Gene3D" id="3.10.450.350">
    <property type="match status" value="1"/>
</dbReference>
<keyword evidence="3" id="KW-0479">Metal-binding</keyword>
<proteinExistence type="predicted"/>
<dbReference type="Pfam" id="PF01551">
    <property type="entry name" value="Peptidase_M23"/>
    <property type="match status" value="1"/>
</dbReference>
<evidence type="ECO:0000259" key="7">
    <source>
        <dbReference type="Pfam" id="PF01551"/>
    </source>
</evidence>
<reference evidence="8" key="1">
    <citation type="journal article" date="2014" name="Int. J. Syst. Evol. Microbiol.">
        <title>Complete genome sequence of Corynebacterium casei LMG S-19264T (=DSM 44701T), isolated from a smear-ripened cheese.</title>
        <authorList>
            <consortium name="US DOE Joint Genome Institute (JGI-PGF)"/>
            <person name="Walter F."/>
            <person name="Albersmeier A."/>
            <person name="Kalinowski J."/>
            <person name="Ruckert C."/>
        </authorList>
    </citation>
    <scope>NUCLEOTIDE SEQUENCE</scope>
    <source>
        <strain evidence="8">KCTC 32422</strain>
    </source>
</reference>
<organism evidence="8 9">
    <name type="scientific">Novosphingobium arvoryzae</name>
    <dbReference type="NCBI Taxonomy" id="1256514"/>
    <lineage>
        <taxon>Bacteria</taxon>
        <taxon>Pseudomonadati</taxon>
        <taxon>Pseudomonadota</taxon>
        <taxon>Alphaproteobacteria</taxon>
        <taxon>Sphingomonadales</taxon>
        <taxon>Sphingomonadaceae</taxon>
        <taxon>Novosphingobium</taxon>
    </lineage>
</organism>
<keyword evidence="6" id="KW-0482">Metalloprotease</keyword>
<evidence type="ECO:0000256" key="4">
    <source>
        <dbReference type="ARBA" id="ARBA00022801"/>
    </source>
</evidence>
<dbReference type="GO" id="GO:0046872">
    <property type="term" value="F:metal ion binding"/>
    <property type="evidence" value="ECO:0007669"/>
    <property type="project" value="UniProtKB-KW"/>
</dbReference>
<keyword evidence="2" id="KW-0645">Protease</keyword>